<dbReference type="GO" id="GO:0005956">
    <property type="term" value="C:protein kinase CK2 complex"/>
    <property type="evidence" value="ECO:0007669"/>
    <property type="project" value="UniProtKB-UniRule"/>
</dbReference>
<name>A0AAN7YR62_9MYCE</name>
<dbReference type="Pfam" id="PF01214">
    <property type="entry name" value="CK_II_beta"/>
    <property type="match status" value="1"/>
</dbReference>
<dbReference type="GO" id="GO:0019887">
    <property type="term" value="F:protein kinase regulator activity"/>
    <property type="evidence" value="ECO:0007669"/>
    <property type="project" value="InterPro"/>
</dbReference>
<accession>A0AAN7YR62</accession>
<evidence type="ECO:0000256" key="2">
    <source>
        <dbReference type="RuleBase" id="RU361268"/>
    </source>
</evidence>
<comment type="subunit">
    <text evidence="2">Tetramer of two alpha and two beta subunits.</text>
</comment>
<protein>
    <recommendedName>
        <fullName evidence="2">Casein kinase II subunit beta</fullName>
        <shortName evidence="2">CK II beta</shortName>
    </recommendedName>
</protein>
<dbReference type="Gene3D" id="2.20.25.20">
    <property type="match status" value="1"/>
</dbReference>
<evidence type="ECO:0000256" key="3">
    <source>
        <dbReference type="SAM" id="MobiDB-lite"/>
    </source>
</evidence>
<dbReference type="GO" id="GO:0005737">
    <property type="term" value="C:cytoplasm"/>
    <property type="evidence" value="ECO:0007669"/>
    <property type="project" value="TreeGrafter"/>
</dbReference>
<dbReference type="EMBL" id="JAVFKY010000002">
    <property type="protein sequence ID" value="KAK5581044.1"/>
    <property type="molecule type" value="Genomic_DNA"/>
</dbReference>
<gene>
    <name evidence="4" type="ORF">RB653_001072</name>
</gene>
<dbReference type="InterPro" id="IPR016149">
    <property type="entry name" value="Casein_kin_II_reg-sub_N"/>
</dbReference>
<dbReference type="InterPro" id="IPR035991">
    <property type="entry name" value="Casein_kinase_II_beta-like"/>
</dbReference>
<evidence type="ECO:0000313" key="4">
    <source>
        <dbReference type="EMBL" id="KAK5581044.1"/>
    </source>
</evidence>
<dbReference type="FunFam" id="1.10.1820.10:FF:000011">
    <property type="entry name" value="Casein kinase II subunit beta"/>
    <property type="match status" value="1"/>
</dbReference>
<sequence>MDRKYKDTSSEEEDSLNEDEMAWIPWYCNLKGNEFFATIDEDYINDDFNLTGLSSLVQFYDSALGIILDSDPDDPLSEDQQEALERSADILYGLIHARYILTPKGLAHMHEKFKKAEFGRCPRVFCQNQPVLPVGLADMQGVDTVKVYCPRCNDIFNPKYRRHSHIDGAYFGTTFPHLLLITYPELIPTKPPQQYIPKIYGFKIHKSARERQLQIQQKKNSLSNNNQNNQNNNINNNNNNQQNNNNNNNNTNTNK</sequence>
<comment type="caution">
    <text evidence="4">The sequence shown here is derived from an EMBL/GenBank/DDBJ whole genome shotgun (WGS) entry which is preliminary data.</text>
</comment>
<dbReference type="AlphaFoldDB" id="A0AAN7YR62"/>
<dbReference type="InterPro" id="IPR000704">
    <property type="entry name" value="Casein_kinase_II_reg-sub"/>
</dbReference>
<feature type="region of interest" description="Disordered" evidence="3">
    <location>
        <begin position="222"/>
        <end position="255"/>
    </location>
</feature>
<feature type="compositionally biased region" description="Low complexity" evidence="3">
    <location>
        <begin position="224"/>
        <end position="255"/>
    </location>
</feature>
<dbReference type="SMART" id="SM01085">
    <property type="entry name" value="CK_II_beta"/>
    <property type="match status" value="1"/>
</dbReference>
<keyword evidence="5" id="KW-1185">Reference proteome</keyword>
<dbReference type="PROSITE" id="PS01101">
    <property type="entry name" value="CK2_BETA"/>
    <property type="match status" value="1"/>
</dbReference>
<comment type="similarity">
    <text evidence="1 2">Belongs to the casein kinase 2 subunit beta family.</text>
</comment>
<dbReference type="PANTHER" id="PTHR11740">
    <property type="entry name" value="CASEIN KINASE II SUBUNIT BETA"/>
    <property type="match status" value="1"/>
</dbReference>
<dbReference type="SUPFAM" id="SSF57798">
    <property type="entry name" value="Casein kinase II beta subunit"/>
    <property type="match status" value="1"/>
</dbReference>
<organism evidence="4 5">
    <name type="scientific">Dictyostelium firmibasis</name>
    <dbReference type="NCBI Taxonomy" id="79012"/>
    <lineage>
        <taxon>Eukaryota</taxon>
        <taxon>Amoebozoa</taxon>
        <taxon>Evosea</taxon>
        <taxon>Eumycetozoa</taxon>
        <taxon>Dictyostelia</taxon>
        <taxon>Dictyosteliales</taxon>
        <taxon>Dictyosteliaceae</taxon>
        <taxon>Dictyostelium</taxon>
    </lineage>
</organism>
<evidence type="ECO:0000313" key="5">
    <source>
        <dbReference type="Proteomes" id="UP001344447"/>
    </source>
</evidence>
<reference evidence="4 5" key="1">
    <citation type="submission" date="2023-11" db="EMBL/GenBank/DDBJ databases">
        <title>Dfirmibasis_genome.</title>
        <authorList>
            <person name="Edelbroek B."/>
            <person name="Kjellin J."/>
            <person name="Jerlstrom-Hultqvist J."/>
            <person name="Soderbom F."/>
        </authorList>
    </citation>
    <scope>NUCLEOTIDE SEQUENCE [LARGE SCALE GENOMIC DNA]</scope>
    <source>
        <strain evidence="4 5">TNS-C-14</strain>
    </source>
</reference>
<evidence type="ECO:0000256" key="1">
    <source>
        <dbReference type="ARBA" id="ARBA00006941"/>
    </source>
</evidence>
<dbReference type="Proteomes" id="UP001344447">
    <property type="component" value="Unassembled WGS sequence"/>
</dbReference>
<dbReference type="PRINTS" id="PR00472">
    <property type="entry name" value="CASNKINASEII"/>
</dbReference>
<dbReference type="Gene3D" id="1.10.1820.10">
    <property type="entry name" value="protein kinase ck2 holoenzyme, chain C, domain 1"/>
    <property type="match status" value="1"/>
</dbReference>
<dbReference type="PANTHER" id="PTHR11740:SF0">
    <property type="entry name" value="CASEIN KINASE II SUBUNIT BETA"/>
    <property type="match status" value="1"/>
</dbReference>
<proteinExistence type="inferred from homology"/>
<dbReference type="FunFam" id="2.20.25.20:FF:000002">
    <property type="entry name" value="Casein kinase II subunit beta"/>
    <property type="match status" value="1"/>
</dbReference>